<evidence type="ECO:0000313" key="7">
    <source>
        <dbReference type="Proteomes" id="UP000194632"/>
    </source>
</evidence>
<keyword evidence="2 4" id="KW-0560">Oxidoreductase</keyword>
<evidence type="ECO:0000313" key="6">
    <source>
        <dbReference type="EMBL" id="OUC80299.1"/>
    </source>
</evidence>
<dbReference type="PROSITE" id="PS00687">
    <property type="entry name" value="ALDEHYDE_DEHYDR_GLU"/>
    <property type="match status" value="1"/>
</dbReference>
<dbReference type="SUPFAM" id="SSF53720">
    <property type="entry name" value="ALDH-like"/>
    <property type="match status" value="1"/>
</dbReference>
<organism evidence="6 7">
    <name type="scientific">Gordonia lacunae</name>
    <dbReference type="NCBI Taxonomy" id="417102"/>
    <lineage>
        <taxon>Bacteria</taxon>
        <taxon>Bacillati</taxon>
        <taxon>Actinomycetota</taxon>
        <taxon>Actinomycetes</taxon>
        <taxon>Mycobacteriales</taxon>
        <taxon>Gordoniaceae</taxon>
        <taxon>Gordonia</taxon>
    </lineage>
</organism>
<accession>A0A243QEW4</accession>
<dbReference type="AlphaFoldDB" id="A0A243QEW4"/>
<dbReference type="InterPro" id="IPR029510">
    <property type="entry name" value="Ald_DH_CS_GLU"/>
</dbReference>
<dbReference type="STRING" id="417102.CA982_03645"/>
<dbReference type="OrthoDB" id="6882680at2"/>
<evidence type="ECO:0000256" key="2">
    <source>
        <dbReference type="ARBA" id="ARBA00023002"/>
    </source>
</evidence>
<evidence type="ECO:0000259" key="5">
    <source>
        <dbReference type="Pfam" id="PF00171"/>
    </source>
</evidence>
<dbReference type="Gene3D" id="3.40.605.10">
    <property type="entry name" value="Aldehyde Dehydrogenase, Chain A, domain 1"/>
    <property type="match status" value="1"/>
</dbReference>
<dbReference type="InterPro" id="IPR015590">
    <property type="entry name" value="Aldehyde_DH_dom"/>
</dbReference>
<dbReference type="RefSeq" id="WP_086533993.1">
    <property type="nucleotide sequence ID" value="NZ_NGFO01000003.1"/>
</dbReference>
<dbReference type="EMBL" id="NGFO01000003">
    <property type="protein sequence ID" value="OUC80299.1"/>
    <property type="molecule type" value="Genomic_DNA"/>
</dbReference>
<dbReference type="CDD" id="cd07139">
    <property type="entry name" value="ALDH_AldA-Rv0768"/>
    <property type="match status" value="1"/>
</dbReference>
<proteinExistence type="inferred from homology"/>
<sequence>MHVHDDVFIGGRWVRSASSARIEVLNPATEEAWASVPDGDEHDIDQAVRAARSAFPAWSATSPADRAAVLHRLADELDARAAAMSRIITTENGTPIAESGAAPGHSAAHLRLTADLAGLLDSVDDRPNPMAPGHTVVRRVPVGVAGLITPWNFPLGLIIIKLGPALLAGCTVVIKPAPETPMAMRALMDAVAAAGVPDGVVNLVTGATDAGTALVGHPDVDKISFTGSTNVGRIIARTCGERLRPVTLELGGKSPAIVLDDFDREMFTRNLLRVSMRNTGQTCKACTRLLVPAHRHDEIATLAGEIVSAAPMGDPFDPATFFGPVVSARQRDRVAGYLNAGHAEGATSVTGGDVSTRFDRGFYIEPTVFSHVTPQMTIAREEIFGPVLSVIPYHDIDDAVAIANDSPYGLAATVFGTDETRATAVAERLATGNVGINHYGSNAAAPFGGHKDSGLGTEFAAEGLDAYLQFTSIHYQS</sequence>
<comment type="caution">
    <text evidence="6">The sequence shown here is derived from an EMBL/GenBank/DDBJ whole genome shotgun (WGS) entry which is preliminary data.</text>
</comment>
<reference evidence="6 7" key="1">
    <citation type="submission" date="2017-05" db="EMBL/GenBank/DDBJ databases">
        <title>Biotechnological potential of actinobacteria isolated from South African environments.</title>
        <authorList>
            <person name="Le Roes-Hill M."/>
            <person name="Prins A."/>
            <person name="Durrell K.A."/>
        </authorList>
    </citation>
    <scope>NUCLEOTIDE SEQUENCE [LARGE SCALE GENOMIC DNA]</scope>
    <source>
        <strain evidence="6">BS2</strain>
    </source>
</reference>
<dbReference type="InterPro" id="IPR016161">
    <property type="entry name" value="Ald_DH/histidinol_DH"/>
</dbReference>
<dbReference type="Pfam" id="PF00171">
    <property type="entry name" value="Aldedh"/>
    <property type="match status" value="1"/>
</dbReference>
<evidence type="ECO:0000256" key="3">
    <source>
        <dbReference type="PROSITE-ProRule" id="PRU10007"/>
    </source>
</evidence>
<dbReference type="GO" id="GO:0016620">
    <property type="term" value="F:oxidoreductase activity, acting on the aldehyde or oxo group of donors, NAD or NADP as acceptor"/>
    <property type="evidence" value="ECO:0007669"/>
    <property type="project" value="InterPro"/>
</dbReference>
<feature type="active site" evidence="3">
    <location>
        <position position="249"/>
    </location>
</feature>
<dbReference type="InterPro" id="IPR016162">
    <property type="entry name" value="Ald_DH_N"/>
</dbReference>
<dbReference type="InterPro" id="IPR016163">
    <property type="entry name" value="Ald_DH_C"/>
</dbReference>
<protein>
    <submittedName>
        <fullName evidence="6">Aldehyde dehydrogenase</fullName>
    </submittedName>
</protein>
<evidence type="ECO:0000256" key="4">
    <source>
        <dbReference type="RuleBase" id="RU003345"/>
    </source>
</evidence>
<evidence type="ECO:0000256" key="1">
    <source>
        <dbReference type="ARBA" id="ARBA00009986"/>
    </source>
</evidence>
<keyword evidence="7" id="KW-1185">Reference proteome</keyword>
<comment type="similarity">
    <text evidence="1 4">Belongs to the aldehyde dehydrogenase family.</text>
</comment>
<dbReference type="Gene3D" id="3.40.309.10">
    <property type="entry name" value="Aldehyde Dehydrogenase, Chain A, domain 2"/>
    <property type="match status" value="1"/>
</dbReference>
<dbReference type="PANTHER" id="PTHR42804:SF1">
    <property type="entry name" value="ALDEHYDE DEHYDROGENASE-RELATED"/>
    <property type="match status" value="1"/>
</dbReference>
<dbReference type="Proteomes" id="UP000194632">
    <property type="component" value="Unassembled WGS sequence"/>
</dbReference>
<gene>
    <name evidence="6" type="ORF">CA982_03645</name>
</gene>
<dbReference type="FunFam" id="3.40.605.10:FF:000007">
    <property type="entry name" value="NAD/NADP-dependent betaine aldehyde dehydrogenase"/>
    <property type="match status" value="1"/>
</dbReference>
<dbReference type="PANTHER" id="PTHR42804">
    <property type="entry name" value="ALDEHYDE DEHYDROGENASE"/>
    <property type="match status" value="1"/>
</dbReference>
<name>A0A243QEW4_9ACTN</name>
<feature type="domain" description="Aldehyde dehydrogenase" evidence="5">
    <location>
        <begin position="13"/>
        <end position="472"/>
    </location>
</feature>